<keyword evidence="6" id="KW-0969">Cilium</keyword>
<dbReference type="Proteomes" id="UP001162131">
    <property type="component" value="Unassembled WGS sequence"/>
</dbReference>
<keyword evidence="10" id="KW-1185">Reference proteome</keyword>
<evidence type="ECO:0000256" key="4">
    <source>
        <dbReference type="ARBA" id="ARBA00022490"/>
    </source>
</evidence>
<evidence type="ECO:0000313" key="9">
    <source>
        <dbReference type="EMBL" id="CAG9335507.1"/>
    </source>
</evidence>
<organism evidence="9 10">
    <name type="scientific">Blepharisma stoltei</name>
    <dbReference type="NCBI Taxonomy" id="1481888"/>
    <lineage>
        <taxon>Eukaryota</taxon>
        <taxon>Sar</taxon>
        <taxon>Alveolata</taxon>
        <taxon>Ciliophora</taxon>
        <taxon>Postciliodesmatophora</taxon>
        <taxon>Heterotrichea</taxon>
        <taxon>Heterotrichida</taxon>
        <taxon>Blepharismidae</taxon>
        <taxon>Blepharisma</taxon>
    </lineage>
</organism>
<protein>
    <recommendedName>
        <fullName evidence="3">Cilia- and flagella-associated protein 206</fullName>
    </recommendedName>
</protein>
<dbReference type="GO" id="GO:0030030">
    <property type="term" value="P:cell projection organization"/>
    <property type="evidence" value="ECO:0007669"/>
    <property type="project" value="UniProtKB-KW"/>
</dbReference>
<accession>A0AAU9KDG0</accession>
<dbReference type="PANTHER" id="PTHR21442">
    <property type="entry name" value="CILIA- AND FLAGELLA-ASSOCIATED PROTEIN 206"/>
    <property type="match status" value="1"/>
</dbReference>
<evidence type="ECO:0000256" key="3">
    <source>
        <dbReference type="ARBA" id="ARBA00021602"/>
    </source>
</evidence>
<dbReference type="GO" id="GO:0005930">
    <property type="term" value="C:axoneme"/>
    <property type="evidence" value="ECO:0007669"/>
    <property type="project" value="UniProtKB-SubCell"/>
</dbReference>
<evidence type="ECO:0000256" key="2">
    <source>
        <dbReference type="ARBA" id="ARBA00010500"/>
    </source>
</evidence>
<dbReference type="AlphaFoldDB" id="A0AAU9KDG0"/>
<dbReference type="InterPro" id="IPR021897">
    <property type="entry name" value="FAP206"/>
</dbReference>
<comment type="caution">
    <text evidence="9">The sequence shown here is derived from an EMBL/GenBank/DDBJ whole genome shotgun (WGS) entry which is preliminary data.</text>
</comment>
<dbReference type="GO" id="GO:0003356">
    <property type="term" value="P:regulation of cilium beat frequency"/>
    <property type="evidence" value="ECO:0007669"/>
    <property type="project" value="TreeGrafter"/>
</dbReference>
<dbReference type="Pfam" id="PF12018">
    <property type="entry name" value="FAP206"/>
    <property type="match status" value="1"/>
</dbReference>
<evidence type="ECO:0000256" key="1">
    <source>
        <dbReference type="ARBA" id="ARBA00004430"/>
    </source>
</evidence>
<proteinExistence type="inferred from homology"/>
<evidence type="ECO:0000256" key="6">
    <source>
        <dbReference type="ARBA" id="ARBA00023069"/>
    </source>
</evidence>
<keyword evidence="8" id="KW-0966">Cell projection</keyword>
<evidence type="ECO:0000256" key="5">
    <source>
        <dbReference type="ARBA" id="ARBA00022794"/>
    </source>
</evidence>
<name>A0AAU9KDG0_9CILI</name>
<dbReference type="PANTHER" id="PTHR21442:SF0">
    <property type="entry name" value="CILIA- AND FLAGELLA-ASSOCIATED PROTEIN 206"/>
    <property type="match status" value="1"/>
</dbReference>
<evidence type="ECO:0000313" key="10">
    <source>
        <dbReference type="Proteomes" id="UP001162131"/>
    </source>
</evidence>
<evidence type="ECO:0000256" key="7">
    <source>
        <dbReference type="ARBA" id="ARBA00023212"/>
    </source>
</evidence>
<keyword evidence="4" id="KW-0963">Cytoplasm</keyword>
<comment type="subcellular location">
    <subcellularLocation>
        <location evidence="1">Cytoplasm</location>
        <location evidence="1">Cytoskeleton</location>
        <location evidence="1">Cilium axoneme</location>
    </subcellularLocation>
</comment>
<dbReference type="GO" id="GO:0036064">
    <property type="term" value="C:ciliary basal body"/>
    <property type="evidence" value="ECO:0007669"/>
    <property type="project" value="TreeGrafter"/>
</dbReference>
<comment type="similarity">
    <text evidence="2">Belongs to the CFAP206 family.</text>
</comment>
<keyword evidence="7" id="KW-0206">Cytoskeleton</keyword>
<dbReference type="EMBL" id="CAJZBQ010000062">
    <property type="protein sequence ID" value="CAG9335507.1"/>
    <property type="molecule type" value="Genomic_DNA"/>
</dbReference>
<gene>
    <name evidence="9" type="ORF">BSTOLATCC_MIC63977</name>
</gene>
<evidence type="ECO:0000256" key="8">
    <source>
        <dbReference type="ARBA" id="ARBA00023273"/>
    </source>
</evidence>
<reference evidence="9" key="1">
    <citation type="submission" date="2021-09" db="EMBL/GenBank/DDBJ databases">
        <authorList>
            <consortium name="AG Swart"/>
            <person name="Singh M."/>
            <person name="Singh A."/>
            <person name="Seah K."/>
            <person name="Emmerich C."/>
        </authorList>
    </citation>
    <scope>NUCLEOTIDE SEQUENCE</scope>
    <source>
        <strain evidence="9">ATCC30299</strain>
    </source>
</reference>
<sequence length="651" mass="74696">MVDVEDVVRWIVYKCREEGHPVTEALAAYVAHTTINPDTQRFFLETVLSSEAEARKLVDIAAGKLKLEGQASMETLRMQIAYDSAYVQQETFQQHFQGVQNQETNGYIDEIVNCETRSGNDFEGITLLYKKIFSFLLFRNKLMGLNYAQAIIRPGGGAGSLNAITNIVLNPNISNNILSTIEREVAAALESVLPRPGLRPFVAMSTPEKVSQLMELSNIVIGIRLYNKETGKGGAGLESFEQLVSHPARDLINVLNKEVILTVELCEDYTNILKDNHGPEWEAWRDELTHRRQHLSYLLALQEDVQNSEAIIEGLHSRYIRELVELKELIGNKTSIPKDQVYPKFDTLCQVYTQMNEEKNHCILRKELYRILNEHKAKVPLTMTQEVLLGAKQRNVQTPDRLENEGSRIHQGVNRLTNENTPEFMHLPLDYQGFCIWSLVRRNGLLVPGKPTLGVVRYRDRHFVLSSPQAMLEFMENPNFFLDECLAMARIRPELIHLLRMSEEFPNCSLTHLLQGKDGTPLFSVTAPLMLDQGLETPLHFVESHIDPNYHWNEWVLRKKALQMADIRKRQTTGAQTDQSNFKRDNETQVYLPKEEETQTLITKWTDMDWILNRMDLKPGEKATDETHGLETQLNYIVGVRGDDKWKKVKK</sequence>
<keyword evidence="5" id="KW-0970">Cilium biogenesis/degradation</keyword>